<dbReference type="InterPro" id="IPR011055">
    <property type="entry name" value="Dup_hybrid_motif"/>
</dbReference>
<protein>
    <submittedName>
        <fullName evidence="16">PTS system beta-glucosides-specific IIC component</fullName>
    </submittedName>
</protein>
<dbReference type="SUPFAM" id="SSF51261">
    <property type="entry name" value="Duplicated hybrid motif"/>
    <property type="match status" value="1"/>
</dbReference>
<dbReference type="InterPro" id="IPR001127">
    <property type="entry name" value="PTS_EIIA_1_perm"/>
</dbReference>
<feature type="transmembrane region" description="Helical" evidence="12">
    <location>
        <begin position="289"/>
        <end position="317"/>
    </location>
</feature>
<comment type="caution">
    <text evidence="16">The sequence shown here is derived from an EMBL/GenBank/DDBJ whole genome shotgun (WGS) entry which is preliminary data.</text>
</comment>
<reference evidence="16 17" key="1">
    <citation type="submission" date="2023-07" db="EMBL/GenBank/DDBJ databases">
        <title>Genomic Encyclopedia of Type Strains, Phase IV (KMG-IV): sequencing the most valuable type-strain genomes for metagenomic binning, comparative biology and taxonomic classification.</title>
        <authorList>
            <person name="Goeker M."/>
        </authorList>
    </citation>
    <scope>NUCLEOTIDE SEQUENCE [LARGE SCALE GENOMIC DNA]</scope>
    <source>
        <strain evidence="16 17">DSM 22170</strain>
    </source>
</reference>
<feature type="transmembrane region" description="Helical" evidence="12">
    <location>
        <begin position="177"/>
        <end position="198"/>
    </location>
</feature>
<dbReference type="Gene3D" id="2.70.70.10">
    <property type="entry name" value="Glucose Permease (Domain IIA)"/>
    <property type="match status" value="1"/>
</dbReference>
<dbReference type="CDD" id="cd00212">
    <property type="entry name" value="PTS_IIB_glc"/>
    <property type="match status" value="1"/>
</dbReference>
<dbReference type="PROSITE" id="PS51103">
    <property type="entry name" value="PTS_EIIC_TYPE_1"/>
    <property type="match status" value="1"/>
</dbReference>
<evidence type="ECO:0000256" key="9">
    <source>
        <dbReference type="ARBA" id="ARBA00022989"/>
    </source>
</evidence>
<feature type="transmembrane region" description="Helical" evidence="12">
    <location>
        <begin position="428"/>
        <end position="451"/>
    </location>
</feature>
<evidence type="ECO:0000256" key="6">
    <source>
        <dbReference type="ARBA" id="ARBA00022683"/>
    </source>
</evidence>
<keyword evidence="2" id="KW-0813">Transport</keyword>
<dbReference type="Pfam" id="PF00358">
    <property type="entry name" value="PTS_EIIA_1"/>
    <property type="match status" value="1"/>
</dbReference>
<dbReference type="InterPro" id="IPR013013">
    <property type="entry name" value="PTS_EIIC_1"/>
</dbReference>
<evidence type="ECO:0000313" key="16">
    <source>
        <dbReference type="EMBL" id="MDR6245835.1"/>
    </source>
</evidence>
<dbReference type="Pfam" id="PF02378">
    <property type="entry name" value="PTS_EIIC"/>
    <property type="match status" value="1"/>
</dbReference>
<evidence type="ECO:0000259" key="15">
    <source>
        <dbReference type="PROSITE" id="PS51103"/>
    </source>
</evidence>
<evidence type="ECO:0000256" key="12">
    <source>
        <dbReference type="SAM" id="Phobius"/>
    </source>
</evidence>
<dbReference type="Gene3D" id="3.30.1360.60">
    <property type="entry name" value="Glucose permease domain IIB"/>
    <property type="match status" value="1"/>
</dbReference>
<keyword evidence="8" id="KW-0418">Kinase</keyword>
<feature type="active site" description="Phosphocysteine intermediate; for EIIB activity" evidence="11">
    <location>
        <position position="31"/>
    </location>
</feature>
<evidence type="ECO:0000256" key="4">
    <source>
        <dbReference type="ARBA" id="ARBA00022597"/>
    </source>
</evidence>
<proteinExistence type="predicted"/>
<dbReference type="NCBIfam" id="TIGR01995">
    <property type="entry name" value="PTS-II-ABC-beta"/>
    <property type="match status" value="1"/>
</dbReference>
<feature type="domain" description="PTS EIIA type-1" evidence="13">
    <location>
        <begin position="535"/>
        <end position="639"/>
    </location>
</feature>
<accession>A0ABU1J2U9</accession>
<evidence type="ECO:0000259" key="13">
    <source>
        <dbReference type="PROSITE" id="PS51093"/>
    </source>
</evidence>
<keyword evidence="17" id="KW-1185">Reference proteome</keyword>
<feature type="domain" description="PTS EIIB type-1" evidence="14">
    <location>
        <begin position="9"/>
        <end position="91"/>
    </location>
</feature>
<keyword evidence="7 12" id="KW-0812">Transmembrane</keyword>
<keyword evidence="9 12" id="KW-1133">Transmembrane helix</keyword>
<keyword evidence="5" id="KW-0808">Transferase</keyword>
<evidence type="ECO:0000256" key="1">
    <source>
        <dbReference type="ARBA" id="ARBA00004651"/>
    </source>
</evidence>
<feature type="transmembrane region" description="Helical" evidence="12">
    <location>
        <begin position="385"/>
        <end position="408"/>
    </location>
</feature>
<dbReference type="InterPro" id="IPR018113">
    <property type="entry name" value="PTrfase_EIIB_Cys"/>
</dbReference>
<dbReference type="InterPro" id="IPR011297">
    <property type="entry name" value="PTS_IIABC_b_glu"/>
</dbReference>
<feature type="domain" description="PTS EIIC type-1" evidence="15">
    <location>
        <begin position="99"/>
        <end position="467"/>
    </location>
</feature>
<evidence type="ECO:0000313" key="17">
    <source>
        <dbReference type="Proteomes" id="UP001185028"/>
    </source>
</evidence>
<name>A0ABU1J2U9_9BACL</name>
<dbReference type="PROSITE" id="PS00371">
    <property type="entry name" value="PTS_EIIA_TYPE_1_HIS"/>
    <property type="match status" value="1"/>
</dbReference>
<evidence type="ECO:0000259" key="14">
    <source>
        <dbReference type="PROSITE" id="PS51098"/>
    </source>
</evidence>
<evidence type="ECO:0000256" key="3">
    <source>
        <dbReference type="ARBA" id="ARBA00022475"/>
    </source>
</evidence>
<organism evidence="16 17">
    <name type="scientific">Paenibacillus hunanensis</name>
    <dbReference type="NCBI Taxonomy" id="539262"/>
    <lineage>
        <taxon>Bacteria</taxon>
        <taxon>Bacillati</taxon>
        <taxon>Bacillota</taxon>
        <taxon>Bacilli</taxon>
        <taxon>Bacillales</taxon>
        <taxon>Paenibacillaceae</taxon>
        <taxon>Paenibacillus</taxon>
    </lineage>
</organism>
<feature type="transmembrane region" description="Helical" evidence="12">
    <location>
        <begin position="248"/>
        <end position="269"/>
    </location>
</feature>
<evidence type="ECO:0000256" key="2">
    <source>
        <dbReference type="ARBA" id="ARBA00022448"/>
    </source>
</evidence>
<keyword evidence="10 12" id="KW-0472">Membrane</keyword>
<feature type="transmembrane region" description="Helical" evidence="12">
    <location>
        <begin position="218"/>
        <end position="236"/>
    </location>
</feature>
<dbReference type="PROSITE" id="PS01035">
    <property type="entry name" value="PTS_EIIB_TYPE_1_CYS"/>
    <property type="match status" value="1"/>
</dbReference>
<dbReference type="SUPFAM" id="SSF55604">
    <property type="entry name" value="Glucose permease domain IIB"/>
    <property type="match status" value="1"/>
</dbReference>
<dbReference type="Proteomes" id="UP001185028">
    <property type="component" value="Unassembled WGS sequence"/>
</dbReference>
<dbReference type="PANTHER" id="PTHR30175:SF1">
    <property type="entry name" value="PTS SYSTEM ARBUTIN-, CELLOBIOSE-, AND SALICIN-SPECIFIC EIIBC COMPONENT-RELATED"/>
    <property type="match status" value="1"/>
</dbReference>
<dbReference type="InterPro" id="IPR003352">
    <property type="entry name" value="PTS_EIIC"/>
</dbReference>
<feature type="transmembrane region" description="Helical" evidence="12">
    <location>
        <begin position="111"/>
        <end position="135"/>
    </location>
</feature>
<evidence type="ECO:0000256" key="11">
    <source>
        <dbReference type="PROSITE-ProRule" id="PRU00421"/>
    </source>
</evidence>
<dbReference type="InterPro" id="IPR050558">
    <property type="entry name" value="PTS_Sugar-Specific_Components"/>
</dbReference>
<dbReference type="Pfam" id="PF00367">
    <property type="entry name" value="PTS_EIIB"/>
    <property type="match status" value="1"/>
</dbReference>
<dbReference type="PROSITE" id="PS51093">
    <property type="entry name" value="PTS_EIIA_TYPE_1"/>
    <property type="match status" value="1"/>
</dbReference>
<dbReference type="PANTHER" id="PTHR30175">
    <property type="entry name" value="PHOSPHOTRANSFERASE SYSTEM TRANSPORT PROTEIN"/>
    <property type="match status" value="1"/>
</dbReference>
<evidence type="ECO:0000256" key="5">
    <source>
        <dbReference type="ARBA" id="ARBA00022679"/>
    </source>
</evidence>
<keyword evidence="4" id="KW-0762">Sugar transport</keyword>
<dbReference type="InterPro" id="IPR036878">
    <property type="entry name" value="Glu_permease_IIB"/>
</dbReference>
<dbReference type="NCBIfam" id="TIGR00830">
    <property type="entry name" value="PTBA"/>
    <property type="match status" value="1"/>
</dbReference>
<keyword evidence="6" id="KW-0598">Phosphotransferase system</keyword>
<feature type="transmembrane region" description="Helical" evidence="12">
    <location>
        <begin position="147"/>
        <end position="165"/>
    </location>
</feature>
<dbReference type="RefSeq" id="WP_188775992.1">
    <property type="nucleotide sequence ID" value="NZ_BMMB01000005.1"/>
</dbReference>
<feature type="transmembrane region" description="Helical" evidence="12">
    <location>
        <begin position="329"/>
        <end position="347"/>
    </location>
</feature>
<dbReference type="InterPro" id="IPR001996">
    <property type="entry name" value="PTS_IIB_1"/>
</dbReference>
<feature type="transmembrane region" description="Helical" evidence="12">
    <location>
        <begin position="359"/>
        <end position="378"/>
    </location>
</feature>
<comment type="subcellular location">
    <subcellularLocation>
        <location evidence="1">Cell membrane</location>
        <topology evidence="1">Multi-pass membrane protein</topology>
    </subcellularLocation>
</comment>
<evidence type="ECO:0000256" key="8">
    <source>
        <dbReference type="ARBA" id="ARBA00022777"/>
    </source>
</evidence>
<dbReference type="PROSITE" id="PS51098">
    <property type="entry name" value="PTS_EIIB_TYPE_1"/>
    <property type="match status" value="1"/>
</dbReference>
<gene>
    <name evidence="16" type="ORF">JOC58_003751</name>
</gene>
<dbReference type="EMBL" id="JAVDQH010000018">
    <property type="protein sequence ID" value="MDR6245835.1"/>
    <property type="molecule type" value="Genomic_DNA"/>
</dbReference>
<evidence type="ECO:0000256" key="7">
    <source>
        <dbReference type="ARBA" id="ARBA00022692"/>
    </source>
</evidence>
<sequence length="665" mass="70507">MSGKVRDYPKLAHDILEAVGGEQNIAGATRCATRLRLVLKQNSAQAKETISAMPGVITVVENGGQFQVVIGQHVGEVYDEFAKLVQLDASDDEPQPKGTVLNRIIATMSAVFAPFVYILAAAGIMQGLLIIANLLFPSFEQSGTYQVISFISWSPFTFLPIFIAITASKHFKTNTYIAVACCAALVSPTWAEMAAQIADGGTVNFLGIALTETTYTSSVLPPLFLVWILSYLERFLNKRIHEVIRPLFVPLLCLLVMVPLTIVLIGPVTTLGANGIANGYNFLAENAPALAGAIIGGFWQVIVIFGVHWGVTPMVLANFEQYGRDSFQAYQTIAVVAQIGAVLGVILKTRNQETRKIGISAGVTGLFGITEPAIYGVTLRFKKPMIFGCISGAIGAIVASFFNPYYFAYAGLPGPLTIVNSINADYPTSVWGILIGSAIAIVLPVILIQLFGYGVDEAKAKPSAGDVSLANEQGQSVTGTAAAPMASANEAMSAISATANADTAHRHVHGDSLPDEESISAPLVGKIVPLTEVPDEAFSSGAMGQGIAIEPSDNKLYAPFDGTVATIAPTGHAIGLRSDTGVELFVHIGLDTVKLKGAPFQLNVKEGDTINKGDLLLQFDKALIQSNGMPTITPVLVTNSFDYKQIVVGNLENATTNADIMTVIR</sequence>
<keyword evidence="3" id="KW-1003">Cell membrane</keyword>
<evidence type="ECO:0000256" key="10">
    <source>
        <dbReference type="ARBA" id="ARBA00023136"/>
    </source>
</evidence>